<proteinExistence type="predicted"/>
<accession>A0ABY9SXT5</accession>
<feature type="transmembrane region" description="Helical" evidence="1">
    <location>
        <begin position="34"/>
        <end position="51"/>
    </location>
</feature>
<evidence type="ECO:0000313" key="2">
    <source>
        <dbReference type="EMBL" id="WNC12624.1"/>
    </source>
</evidence>
<protein>
    <submittedName>
        <fullName evidence="2">Uncharacterized protein</fullName>
    </submittedName>
</protein>
<name>A0ABY9SXT5_BREBE</name>
<dbReference type="Proteomes" id="UP001256827">
    <property type="component" value="Chromosome"/>
</dbReference>
<gene>
    <name evidence="2" type="ORF">RGB73_18020</name>
</gene>
<evidence type="ECO:0000256" key="1">
    <source>
        <dbReference type="SAM" id="Phobius"/>
    </source>
</evidence>
<keyword evidence="1" id="KW-0472">Membrane</keyword>
<reference evidence="2 3" key="1">
    <citation type="submission" date="2023-09" db="EMBL/GenBank/DDBJ databases">
        <title>Complete Genome and Methylome dissection of Bacillus brevis NEB573 original source of BbsI restriction endonuclease.</title>
        <authorList>
            <person name="Fomenkov A."/>
            <person name="Roberts R.D."/>
        </authorList>
    </citation>
    <scope>NUCLEOTIDE SEQUENCE [LARGE SCALE GENOMIC DNA]</scope>
    <source>
        <strain evidence="2 3">NEB573</strain>
    </source>
</reference>
<dbReference type="RefSeq" id="WP_310764099.1">
    <property type="nucleotide sequence ID" value="NZ_CP134050.1"/>
</dbReference>
<sequence length="78" mass="9351">MNRLFLIVYIVVLVISIVSFLLKRKRIPGKQKIVMYILYGFTVCFLILLQLQQKRQIPIDDYLNVFSPHIKSWIDHMK</sequence>
<keyword evidence="3" id="KW-1185">Reference proteome</keyword>
<keyword evidence="1" id="KW-1133">Transmembrane helix</keyword>
<organism evidence="2 3">
    <name type="scientific">Brevibacillus brevis</name>
    <name type="common">Bacillus brevis</name>
    <dbReference type="NCBI Taxonomy" id="1393"/>
    <lineage>
        <taxon>Bacteria</taxon>
        <taxon>Bacillati</taxon>
        <taxon>Bacillota</taxon>
        <taxon>Bacilli</taxon>
        <taxon>Bacillales</taxon>
        <taxon>Paenibacillaceae</taxon>
        <taxon>Brevibacillus</taxon>
    </lineage>
</organism>
<feature type="transmembrane region" description="Helical" evidence="1">
    <location>
        <begin position="6"/>
        <end position="22"/>
    </location>
</feature>
<keyword evidence="1" id="KW-0812">Transmembrane</keyword>
<dbReference type="EMBL" id="CP134050">
    <property type="protein sequence ID" value="WNC12624.1"/>
    <property type="molecule type" value="Genomic_DNA"/>
</dbReference>
<evidence type="ECO:0000313" key="3">
    <source>
        <dbReference type="Proteomes" id="UP001256827"/>
    </source>
</evidence>